<dbReference type="OrthoDB" id="63332at2"/>
<dbReference type="InterPro" id="IPR001647">
    <property type="entry name" value="HTH_TetR"/>
</dbReference>
<dbReference type="AlphaFoldDB" id="A0A1M7ZR31"/>
<accession>A0A1M7ZR31</accession>
<dbReference type="InterPro" id="IPR009057">
    <property type="entry name" value="Homeodomain-like_sf"/>
</dbReference>
<gene>
    <name evidence="4" type="ORF">SAMN02745172_04022</name>
</gene>
<feature type="domain" description="HTH tetR-type" evidence="3">
    <location>
        <begin position="7"/>
        <end position="66"/>
    </location>
</feature>
<dbReference type="PROSITE" id="PS50977">
    <property type="entry name" value="HTH_TETR_2"/>
    <property type="match status" value="1"/>
</dbReference>
<proteinExistence type="predicted"/>
<reference evidence="4 5" key="1">
    <citation type="submission" date="2016-12" db="EMBL/GenBank/DDBJ databases">
        <authorList>
            <person name="Song W.-J."/>
            <person name="Kurnit D.M."/>
        </authorList>
    </citation>
    <scope>NUCLEOTIDE SEQUENCE [LARGE SCALE GENOMIC DNA]</scope>
    <source>
        <strain evidence="4 5">DSM 19599</strain>
    </source>
</reference>
<dbReference type="Gene3D" id="1.10.357.10">
    <property type="entry name" value="Tetracycline Repressor, domain 2"/>
    <property type="match status" value="1"/>
</dbReference>
<dbReference type="PANTHER" id="PTHR30055:SF222">
    <property type="entry name" value="REGULATORY PROTEIN"/>
    <property type="match status" value="1"/>
</dbReference>
<evidence type="ECO:0000259" key="3">
    <source>
        <dbReference type="PROSITE" id="PS50977"/>
    </source>
</evidence>
<dbReference type="Pfam" id="PF00440">
    <property type="entry name" value="TetR_N"/>
    <property type="match status" value="1"/>
</dbReference>
<dbReference type="Proteomes" id="UP000186406">
    <property type="component" value="Unassembled WGS sequence"/>
</dbReference>
<dbReference type="STRING" id="1123029.SAMN02745172_04022"/>
<organism evidence="4 5">
    <name type="scientific">Pseudoxanthobacter soli DSM 19599</name>
    <dbReference type="NCBI Taxonomy" id="1123029"/>
    <lineage>
        <taxon>Bacteria</taxon>
        <taxon>Pseudomonadati</taxon>
        <taxon>Pseudomonadota</taxon>
        <taxon>Alphaproteobacteria</taxon>
        <taxon>Hyphomicrobiales</taxon>
        <taxon>Segnochrobactraceae</taxon>
        <taxon>Pseudoxanthobacter</taxon>
    </lineage>
</organism>
<name>A0A1M7ZR31_9HYPH</name>
<dbReference type="RefSeq" id="WP_073632070.1">
    <property type="nucleotide sequence ID" value="NZ_FRXO01000013.1"/>
</dbReference>
<evidence type="ECO:0000313" key="5">
    <source>
        <dbReference type="Proteomes" id="UP000186406"/>
    </source>
</evidence>
<keyword evidence="5" id="KW-1185">Reference proteome</keyword>
<evidence type="ECO:0000256" key="2">
    <source>
        <dbReference type="PROSITE-ProRule" id="PRU00335"/>
    </source>
</evidence>
<dbReference type="SUPFAM" id="SSF46689">
    <property type="entry name" value="Homeodomain-like"/>
    <property type="match status" value="1"/>
</dbReference>
<keyword evidence="1 2" id="KW-0238">DNA-binding</keyword>
<feature type="DNA-binding region" description="H-T-H motif" evidence="2">
    <location>
        <begin position="29"/>
        <end position="48"/>
    </location>
</feature>
<dbReference type="EMBL" id="FRXO01000013">
    <property type="protein sequence ID" value="SHO67345.1"/>
    <property type="molecule type" value="Genomic_DNA"/>
</dbReference>
<evidence type="ECO:0000313" key="4">
    <source>
        <dbReference type="EMBL" id="SHO67345.1"/>
    </source>
</evidence>
<dbReference type="PANTHER" id="PTHR30055">
    <property type="entry name" value="HTH-TYPE TRANSCRIPTIONAL REGULATOR RUTR"/>
    <property type="match status" value="1"/>
</dbReference>
<sequence>MARLKSDDRRSAILSATVELVAQQGTGASTASIAKSAGVAEGSIFTYFETKDDLLNQIYLDLKRDLINAILSGFPERGDLKARAHHVWQGYVAWGVSNPSKRKAMAQLSVSERISAGNKARGLAMFAEVTIILSECVTRPAVRTMPASYPGSVFAAIADATMDAIITDPSRSAEYSVAGFEALWNAVHE</sequence>
<evidence type="ECO:0000256" key="1">
    <source>
        <dbReference type="ARBA" id="ARBA00023125"/>
    </source>
</evidence>
<protein>
    <submittedName>
        <fullName evidence="4">Transcriptional regulator, TetR family</fullName>
    </submittedName>
</protein>
<dbReference type="GO" id="GO:0003677">
    <property type="term" value="F:DNA binding"/>
    <property type="evidence" value="ECO:0007669"/>
    <property type="project" value="UniProtKB-UniRule"/>
</dbReference>
<dbReference type="InterPro" id="IPR050109">
    <property type="entry name" value="HTH-type_TetR-like_transc_reg"/>
</dbReference>
<dbReference type="PRINTS" id="PR00455">
    <property type="entry name" value="HTHTETR"/>
</dbReference>